<keyword evidence="1" id="KW-1133">Transmembrane helix</keyword>
<sequence length="195" mass="21561">MTRVTQHFRNIEVLVEYKYLGVAIGNLLYSGLPGLGRRERVDTLVTECSSSAKNSSNSTPSIFIALPDLILFLVIIITSNFAMLDLTTLSRSLIPFLHSKAPNMERVPNTRSGSVLQYVAILTSLPSSGVHHRSFQSQKLLSHISLFWLTVLAFETNSKVEIPPRQIRLEPSPAGVGKWFVVKSLAGSEKALLKL</sequence>
<dbReference type="EMBL" id="OE845668">
    <property type="protein sequence ID" value="CAD7607993.1"/>
    <property type="molecule type" value="Genomic_DNA"/>
</dbReference>
<keyword evidence="1" id="KW-0472">Membrane</keyword>
<proteinExistence type="predicted"/>
<feature type="transmembrane region" description="Helical" evidence="1">
    <location>
        <begin position="62"/>
        <end position="84"/>
    </location>
</feature>
<keyword evidence="1" id="KW-0812">Transmembrane</keyword>
<protein>
    <submittedName>
        <fullName evidence="2">Uncharacterized protein</fullName>
    </submittedName>
</protein>
<gene>
    <name evidence="2" type="ORF">TGEB3V08_LOCUS10285</name>
</gene>
<accession>A0A7R9K739</accession>
<dbReference type="AlphaFoldDB" id="A0A7R9K739"/>
<evidence type="ECO:0000313" key="2">
    <source>
        <dbReference type="EMBL" id="CAD7607993.1"/>
    </source>
</evidence>
<name>A0A7R9K739_TIMGE</name>
<evidence type="ECO:0000256" key="1">
    <source>
        <dbReference type="SAM" id="Phobius"/>
    </source>
</evidence>
<reference evidence="2" key="1">
    <citation type="submission" date="2020-11" db="EMBL/GenBank/DDBJ databases">
        <authorList>
            <person name="Tran Van P."/>
        </authorList>
    </citation>
    <scope>NUCLEOTIDE SEQUENCE</scope>
</reference>
<organism evidence="2">
    <name type="scientific">Timema genevievae</name>
    <name type="common">Walking stick</name>
    <dbReference type="NCBI Taxonomy" id="629358"/>
    <lineage>
        <taxon>Eukaryota</taxon>
        <taxon>Metazoa</taxon>
        <taxon>Ecdysozoa</taxon>
        <taxon>Arthropoda</taxon>
        <taxon>Hexapoda</taxon>
        <taxon>Insecta</taxon>
        <taxon>Pterygota</taxon>
        <taxon>Neoptera</taxon>
        <taxon>Polyneoptera</taxon>
        <taxon>Phasmatodea</taxon>
        <taxon>Timematodea</taxon>
        <taxon>Timematoidea</taxon>
        <taxon>Timematidae</taxon>
        <taxon>Timema</taxon>
    </lineage>
</organism>